<feature type="compositionally biased region" description="Basic residues" evidence="1">
    <location>
        <begin position="10"/>
        <end position="19"/>
    </location>
</feature>
<evidence type="ECO:0000313" key="2">
    <source>
        <dbReference type="EMBL" id="KAF6812213.1"/>
    </source>
</evidence>
<name>A0A8H6JGI4_9PEZI</name>
<dbReference type="Proteomes" id="UP000654918">
    <property type="component" value="Unassembled WGS sequence"/>
</dbReference>
<evidence type="ECO:0000313" key="3">
    <source>
        <dbReference type="Proteomes" id="UP000654918"/>
    </source>
</evidence>
<evidence type="ECO:0000256" key="1">
    <source>
        <dbReference type="SAM" id="MobiDB-lite"/>
    </source>
</evidence>
<keyword evidence="3" id="KW-1185">Reference proteome</keyword>
<feature type="compositionally biased region" description="Polar residues" evidence="1">
    <location>
        <begin position="24"/>
        <end position="33"/>
    </location>
</feature>
<feature type="region of interest" description="Disordered" evidence="1">
    <location>
        <begin position="1"/>
        <end position="55"/>
    </location>
</feature>
<organism evidence="2 3">
    <name type="scientific">Colletotrichum plurivorum</name>
    <dbReference type="NCBI Taxonomy" id="2175906"/>
    <lineage>
        <taxon>Eukaryota</taxon>
        <taxon>Fungi</taxon>
        <taxon>Dikarya</taxon>
        <taxon>Ascomycota</taxon>
        <taxon>Pezizomycotina</taxon>
        <taxon>Sordariomycetes</taxon>
        <taxon>Hypocreomycetidae</taxon>
        <taxon>Glomerellales</taxon>
        <taxon>Glomerellaceae</taxon>
        <taxon>Colletotrichum</taxon>
        <taxon>Colletotrichum orchidearum species complex</taxon>
    </lineage>
</organism>
<proteinExistence type="predicted"/>
<comment type="caution">
    <text evidence="2">The sequence shown here is derived from an EMBL/GenBank/DDBJ whole genome shotgun (WGS) entry which is preliminary data.</text>
</comment>
<protein>
    <submittedName>
        <fullName evidence="2">Uncharacterized protein</fullName>
    </submittedName>
</protein>
<accession>A0A8H6JGI4</accession>
<reference evidence="2" key="1">
    <citation type="journal article" date="2020" name="Phytopathology">
        <title>Genome Sequence Resources of Colletotrichum truncatum, C. plurivorum, C. musicola, and C. sojae: Four Species Pathogenic to Soybean (Glycine max).</title>
        <authorList>
            <person name="Rogerio F."/>
            <person name="Boufleur T.R."/>
            <person name="Ciampi-Guillardi M."/>
            <person name="Sukno S.A."/>
            <person name="Thon M.R."/>
            <person name="Massola Junior N.S."/>
            <person name="Baroncelli R."/>
        </authorList>
    </citation>
    <scope>NUCLEOTIDE SEQUENCE</scope>
    <source>
        <strain evidence="2">LFN00145</strain>
    </source>
</reference>
<sequence length="55" mass="6128">MADHAVHPALGRRQRHRAGAKSAFTRNQTQNPIVTVPRDPAPQRQTLRKTGMGDK</sequence>
<dbReference type="AlphaFoldDB" id="A0A8H6JGI4"/>
<gene>
    <name evidence="2" type="ORF">CPLU01_14941</name>
</gene>
<dbReference type="EMBL" id="WIGO01000441">
    <property type="protein sequence ID" value="KAF6812213.1"/>
    <property type="molecule type" value="Genomic_DNA"/>
</dbReference>